<proteinExistence type="predicted"/>
<dbReference type="EMBL" id="CP127527">
    <property type="protein sequence ID" value="XRI77038.1"/>
    <property type="molecule type" value="Genomic_DNA"/>
</dbReference>
<accession>A0ACD5HQQ9</accession>
<dbReference type="Proteomes" id="UP000271650">
    <property type="component" value="Chromosome"/>
</dbReference>
<organism evidence="1 2">
    <name type="scientific">Acidithiobacillus sulfuriphilus</name>
    <dbReference type="NCBI Taxonomy" id="1867749"/>
    <lineage>
        <taxon>Bacteria</taxon>
        <taxon>Pseudomonadati</taxon>
        <taxon>Pseudomonadota</taxon>
        <taxon>Acidithiobacillia</taxon>
        <taxon>Acidithiobacillales</taxon>
        <taxon>Acidithiobacillaceae</taxon>
        <taxon>Acidithiobacillus</taxon>
    </lineage>
</organism>
<evidence type="ECO:0000313" key="2">
    <source>
        <dbReference type="Proteomes" id="UP000271650"/>
    </source>
</evidence>
<reference evidence="1 2" key="1">
    <citation type="journal article" date="2019" name="Int. J. Syst. Evol. Microbiol.">
        <title>Acidithiobacillus sulfuriphilus sp. nov.: an extremely acidophilic sulfur-oxidizing chemolithotroph isolated from a neutral pH environment.</title>
        <authorList>
            <person name="Falagan C."/>
            <person name="Moya-Beltran A."/>
            <person name="Castro M."/>
            <person name="Quatrini R."/>
            <person name="Johnson D.B."/>
        </authorList>
    </citation>
    <scope>NUCLEOTIDE SEQUENCE [LARGE SCALE GENOMIC DNA]</scope>
    <source>
        <strain evidence="1 2">CJ-2</strain>
    </source>
</reference>
<sequence length="110" mass="11865">MEGNNHADIDRLWSRTISASSEKYNHLKATTVFIGTGNLGKCSLSALQGRTNNLFNQMVMNNPAKMPGIAIGDSGIASPCIGAIQRLSPWGLFRRLVHGFLAPNHTELSG</sequence>
<protein>
    <submittedName>
        <fullName evidence="1">Uncharacterized protein</fullName>
    </submittedName>
</protein>
<gene>
    <name evidence="1" type="ORF">EC580_013940</name>
</gene>
<keyword evidence="2" id="KW-1185">Reference proteome</keyword>
<evidence type="ECO:0000313" key="1">
    <source>
        <dbReference type="EMBL" id="XRI77038.1"/>
    </source>
</evidence>
<name>A0ACD5HQQ9_9PROT</name>